<dbReference type="Proteomes" id="UP001175097">
    <property type="component" value="Unassembled WGS sequence"/>
</dbReference>
<proteinExistence type="predicted"/>
<gene>
    <name evidence="1" type="ORF">P5G49_07725</name>
</gene>
<evidence type="ECO:0000313" key="2">
    <source>
        <dbReference type="Proteomes" id="UP001175097"/>
    </source>
</evidence>
<organism evidence="1 2">
    <name type="scientific">Sporosarcina highlanderae</name>
    <dbReference type="NCBI Taxonomy" id="3035916"/>
    <lineage>
        <taxon>Bacteria</taxon>
        <taxon>Bacillati</taxon>
        <taxon>Bacillota</taxon>
        <taxon>Bacilli</taxon>
        <taxon>Bacillales</taxon>
        <taxon>Caryophanaceae</taxon>
        <taxon>Sporosarcina</taxon>
    </lineage>
</organism>
<name>A0ABT8JQD1_9BACL</name>
<dbReference type="EMBL" id="JAROCC010000005">
    <property type="protein sequence ID" value="MDN4607371.1"/>
    <property type="molecule type" value="Genomic_DNA"/>
</dbReference>
<evidence type="ECO:0000313" key="1">
    <source>
        <dbReference type="EMBL" id="MDN4607371.1"/>
    </source>
</evidence>
<sequence>MEWCWIEDERIDEQSRLMKTWLKSRVDNPYIVNMLWHFDSENVLAFRRAGSEMDSKTLYVVAEYAEERMKFLVKCIERESKIVPLVRKVEKEVIEQDEQIDDEAVRFVSTPTGIFQVKRDL</sequence>
<comment type="caution">
    <text evidence="1">The sequence shown here is derived from an EMBL/GenBank/DDBJ whole genome shotgun (WGS) entry which is preliminary data.</text>
</comment>
<reference evidence="1" key="1">
    <citation type="submission" date="2023-03" db="EMBL/GenBank/DDBJ databases">
        <title>MT1 and MT2 Draft Genomes of Novel Species.</title>
        <authorList>
            <person name="Venkateswaran K."/>
        </authorList>
    </citation>
    <scope>NUCLEOTIDE SEQUENCE</scope>
    <source>
        <strain evidence="1">F6_3S_P_2</strain>
    </source>
</reference>
<protein>
    <submittedName>
        <fullName evidence="1">Uncharacterized protein</fullName>
    </submittedName>
</protein>
<accession>A0ABT8JQD1</accession>
<keyword evidence="2" id="KW-1185">Reference proteome</keyword>